<evidence type="ECO:0000256" key="1">
    <source>
        <dbReference type="SAM" id="Phobius"/>
    </source>
</evidence>
<keyword evidence="1" id="KW-0812">Transmembrane</keyword>
<sequence length="112" mass="13380">MSRVQKDRLLKLGLKEKKLIRLLYHKDLSEEDTIFLNTIYEEKQYLHFTYALALPCMIALSTNYALFRQNSKWMQVGYVAVIGLSTHLYCNSKVNNRFYNLTQPFFKKYEIN</sequence>
<dbReference type="AlphaFoldDB" id="A0A8S1NBP9"/>
<dbReference type="Proteomes" id="UP000688137">
    <property type="component" value="Unassembled WGS sequence"/>
</dbReference>
<feature type="transmembrane region" description="Helical" evidence="1">
    <location>
        <begin position="45"/>
        <end position="67"/>
    </location>
</feature>
<gene>
    <name evidence="2" type="ORF">PPRIM_AZ9-3.1.T0780196</name>
</gene>
<keyword evidence="1" id="KW-0472">Membrane</keyword>
<evidence type="ECO:0000313" key="2">
    <source>
        <dbReference type="EMBL" id="CAD8087431.1"/>
    </source>
</evidence>
<protein>
    <submittedName>
        <fullName evidence="2">Uncharacterized protein</fullName>
    </submittedName>
</protein>
<accession>A0A8S1NBP9</accession>
<keyword evidence="1" id="KW-1133">Transmembrane helix</keyword>
<reference evidence="2" key="1">
    <citation type="submission" date="2021-01" db="EMBL/GenBank/DDBJ databases">
        <authorList>
            <consortium name="Genoscope - CEA"/>
            <person name="William W."/>
        </authorList>
    </citation>
    <scope>NUCLEOTIDE SEQUENCE</scope>
</reference>
<keyword evidence="3" id="KW-1185">Reference proteome</keyword>
<name>A0A8S1NBP9_PARPR</name>
<organism evidence="2 3">
    <name type="scientific">Paramecium primaurelia</name>
    <dbReference type="NCBI Taxonomy" id="5886"/>
    <lineage>
        <taxon>Eukaryota</taxon>
        <taxon>Sar</taxon>
        <taxon>Alveolata</taxon>
        <taxon>Ciliophora</taxon>
        <taxon>Intramacronucleata</taxon>
        <taxon>Oligohymenophorea</taxon>
        <taxon>Peniculida</taxon>
        <taxon>Parameciidae</taxon>
        <taxon>Paramecium</taxon>
    </lineage>
</organism>
<dbReference type="OMA" id="ALPCMIS"/>
<evidence type="ECO:0000313" key="3">
    <source>
        <dbReference type="Proteomes" id="UP000688137"/>
    </source>
</evidence>
<comment type="caution">
    <text evidence="2">The sequence shown here is derived from an EMBL/GenBank/DDBJ whole genome shotgun (WGS) entry which is preliminary data.</text>
</comment>
<proteinExistence type="predicted"/>
<dbReference type="EMBL" id="CAJJDM010000081">
    <property type="protein sequence ID" value="CAD8087431.1"/>
    <property type="molecule type" value="Genomic_DNA"/>
</dbReference>